<comment type="caution">
    <text evidence="2">The sequence shown here is derived from an EMBL/GenBank/DDBJ whole genome shotgun (WGS) entry which is preliminary data.</text>
</comment>
<organism evidence="2 3">
    <name type="scientific">Candidatus Alistipes intestinigallinarum</name>
    <dbReference type="NCBI Taxonomy" id="2838440"/>
    <lineage>
        <taxon>Bacteria</taxon>
        <taxon>Pseudomonadati</taxon>
        <taxon>Bacteroidota</taxon>
        <taxon>Bacteroidia</taxon>
        <taxon>Bacteroidales</taxon>
        <taxon>Rikenellaceae</taxon>
        <taxon>Alistipes</taxon>
    </lineage>
</organism>
<feature type="signal peptide" evidence="1">
    <location>
        <begin position="1"/>
        <end position="24"/>
    </location>
</feature>
<reference evidence="2" key="2">
    <citation type="submission" date="2021-04" db="EMBL/GenBank/DDBJ databases">
        <authorList>
            <person name="Gilroy R."/>
        </authorList>
    </citation>
    <scope>NUCLEOTIDE SEQUENCE</scope>
    <source>
        <strain evidence="2">5134</strain>
    </source>
</reference>
<feature type="chain" id="PRO_5039411495" description="Lipoprotein" evidence="1">
    <location>
        <begin position="25"/>
        <end position="218"/>
    </location>
</feature>
<evidence type="ECO:0000313" key="2">
    <source>
        <dbReference type="EMBL" id="HIY68142.1"/>
    </source>
</evidence>
<evidence type="ECO:0008006" key="4">
    <source>
        <dbReference type="Google" id="ProtNLM"/>
    </source>
</evidence>
<dbReference type="Proteomes" id="UP000886844">
    <property type="component" value="Unassembled WGS sequence"/>
</dbReference>
<protein>
    <recommendedName>
        <fullName evidence="4">Lipoprotein</fullName>
    </recommendedName>
</protein>
<accession>A0A9D1YZM1</accession>
<gene>
    <name evidence="2" type="ORF">H9828_01850</name>
</gene>
<dbReference type="AlphaFoldDB" id="A0A9D1YZM1"/>
<dbReference type="PROSITE" id="PS51257">
    <property type="entry name" value="PROKAR_LIPOPROTEIN"/>
    <property type="match status" value="1"/>
</dbReference>
<dbReference type="EMBL" id="DXDA01000017">
    <property type="protein sequence ID" value="HIY68142.1"/>
    <property type="molecule type" value="Genomic_DNA"/>
</dbReference>
<proteinExistence type="predicted"/>
<name>A0A9D1YZM1_9BACT</name>
<sequence>MKKLSRLAALAGMTALLVSCNNVSSMLGGAKYPADQAETYAKAVEILKEKVDTTKFKIFSMRFNEREELSNDLSSISLDMVNADNFAFRQAYYMDGRVGQMNDYSTSVNEIDYTKIKGISLSKIDPAAIGRQIEEAKQLLPEGHTFQSVSIYQISEVLPKMMSMLNRGKAVGTQEANFKICFTEDGKETETSGGQVTHLYYEANIIVNPDGSITPEEE</sequence>
<evidence type="ECO:0000313" key="3">
    <source>
        <dbReference type="Proteomes" id="UP000886844"/>
    </source>
</evidence>
<keyword evidence="1" id="KW-0732">Signal</keyword>
<evidence type="ECO:0000256" key="1">
    <source>
        <dbReference type="SAM" id="SignalP"/>
    </source>
</evidence>
<reference evidence="2" key="1">
    <citation type="journal article" date="2021" name="PeerJ">
        <title>Extensive microbial diversity within the chicken gut microbiome revealed by metagenomics and culture.</title>
        <authorList>
            <person name="Gilroy R."/>
            <person name="Ravi A."/>
            <person name="Getino M."/>
            <person name="Pursley I."/>
            <person name="Horton D.L."/>
            <person name="Alikhan N.F."/>
            <person name="Baker D."/>
            <person name="Gharbi K."/>
            <person name="Hall N."/>
            <person name="Watson M."/>
            <person name="Adriaenssens E.M."/>
            <person name="Foster-Nyarko E."/>
            <person name="Jarju S."/>
            <person name="Secka A."/>
            <person name="Antonio M."/>
            <person name="Oren A."/>
            <person name="Chaudhuri R.R."/>
            <person name="La Ragione R."/>
            <person name="Hildebrand F."/>
            <person name="Pallen M.J."/>
        </authorList>
    </citation>
    <scope>NUCLEOTIDE SEQUENCE</scope>
    <source>
        <strain evidence="2">5134</strain>
    </source>
</reference>